<accession>A0A1H3XEV5</accession>
<feature type="transmembrane region" description="Helical" evidence="9">
    <location>
        <begin position="109"/>
        <end position="131"/>
    </location>
</feature>
<dbReference type="InterPro" id="IPR002541">
    <property type="entry name" value="Cyt_c_assembly"/>
</dbReference>
<keyword evidence="6 9" id="KW-0201">Cytochrome c-type biogenesis</keyword>
<protein>
    <recommendedName>
        <fullName evidence="4 9">Heme exporter protein C</fullName>
    </recommendedName>
    <alternativeName>
        <fullName evidence="9">Cytochrome c-type biogenesis protein</fullName>
    </alternativeName>
</protein>
<dbReference type="PANTHER" id="PTHR30071">
    <property type="entry name" value="HEME EXPORTER PROTEIN C"/>
    <property type="match status" value="1"/>
</dbReference>
<feature type="transmembrane region" description="Helical" evidence="9">
    <location>
        <begin position="35"/>
        <end position="58"/>
    </location>
</feature>
<dbReference type="Pfam" id="PF01578">
    <property type="entry name" value="Cytochrom_C_asm"/>
    <property type="match status" value="1"/>
</dbReference>
<dbReference type="PRINTS" id="PR01386">
    <property type="entry name" value="CCMCBIOGNSIS"/>
</dbReference>
<dbReference type="GO" id="GO:0005886">
    <property type="term" value="C:plasma membrane"/>
    <property type="evidence" value="ECO:0007669"/>
    <property type="project" value="UniProtKB-SubCell"/>
</dbReference>
<feature type="transmembrane region" description="Helical" evidence="9">
    <location>
        <begin position="143"/>
        <end position="163"/>
    </location>
</feature>
<evidence type="ECO:0000259" key="10">
    <source>
        <dbReference type="Pfam" id="PF01578"/>
    </source>
</evidence>
<feature type="transmembrane region" description="Helical" evidence="9">
    <location>
        <begin position="70"/>
        <end position="97"/>
    </location>
</feature>
<name>A0A1H3XEV5_9RHOB</name>
<evidence type="ECO:0000256" key="4">
    <source>
        <dbReference type="ARBA" id="ARBA00016463"/>
    </source>
</evidence>
<comment type="function">
    <text evidence="1 9">Required for the export of heme to the periplasm for the biogenesis of c-type cytochromes.</text>
</comment>
<proteinExistence type="inferred from homology"/>
<dbReference type="GO" id="GO:0017004">
    <property type="term" value="P:cytochrome complex assembly"/>
    <property type="evidence" value="ECO:0007669"/>
    <property type="project" value="UniProtKB-KW"/>
</dbReference>
<gene>
    <name evidence="9" type="primary">ccmC</name>
    <name evidence="11" type="ORF">SAMN05444370_102396</name>
</gene>
<evidence type="ECO:0000256" key="3">
    <source>
        <dbReference type="ARBA" id="ARBA00005840"/>
    </source>
</evidence>
<evidence type="ECO:0000256" key="6">
    <source>
        <dbReference type="ARBA" id="ARBA00022748"/>
    </source>
</evidence>
<dbReference type="InterPro" id="IPR045062">
    <property type="entry name" value="Cyt_c_biogenesis_CcsA/CcmC"/>
</dbReference>
<reference evidence="11 12" key="1">
    <citation type="submission" date="2016-10" db="EMBL/GenBank/DDBJ databases">
        <authorList>
            <person name="de Groot N.N."/>
        </authorList>
    </citation>
    <scope>NUCLEOTIDE SEQUENCE [LARGE SCALE GENOMIC DNA]</scope>
    <source>
        <strain evidence="11 12">DSM 15345</strain>
    </source>
</reference>
<evidence type="ECO:0000313" key="12">
    <source>
        <dbReference type="Proteomes" id="UP000198703"/>
    </source>
</evidence>
<evidence type="ECO:0000256" key="5">
    <source>
        <dbReference type="ARBA" id="ARBA00022692"/>
    </source>
</evidence>
<feature type="transmembrane region" description="Helical" evidence="9">
    <location>
        <begin position="217"/>
        <end position="238"/>
    </location>
</feature>
<evidence type="ECO:0000256" key="1">
    <source>
        <dbReference type="ARBA" id="ARBA00002442"/>
    </source>
</evidence>
<sequence length="262" mass="28785">MSGARRSANSEAMSENRSLWRYANPAEFMRVSGVILPWAAGAALVLLLGGAAWGLFFVPPDYRQGETVRIMYVHVPAAMMAINIYFIMAVASAVGLIRRHHVSFLVAKAAAPIGAGLTLAAIVTGAIWGQPTWGTWWVWDPKLTSILIMLFFYLGYIGLWAAVDDPEKAADLSGVLCLTGVVFAFLSRYAVEIFGDQTLHQPASLSLDAETNVADVFYWPLLVTIAGFYAFFIALVLLRARTEIRLRRARALKLRRAAMETA</sequence>
<keyword evidence="9" id="KW-1003">Cell membrane</keyword>
<dbReference type="AlphaFoldDB" id="A0A1H3XEV5"/>
<evidence type="ECO:0000313" key="11">
    <source>
        <dbReference type="EMBL" id="SDZ97937.1"/>
    </source>
</evidence>
<feature type="domain" description="Cytochrome c assembly protein" evidence="10">
    <location>
        <begin position="20"/>
        <end position="195"/>
    </location>
</feature>
<dbReference type="PANTHER" id="PTHR30071:SF1">
    <property type="entry name" value="CYTOCHROME B_B6 PROTEIN-RELATED"/>
    <property type="match status" value="1"/>
</dbReference>
<dbReference type="EMBL" id="FNQM01000002">
    <property type="protein sequence ID" value="SDZ97937.1"/>
    <property type="molecule type" value="Genomic_DNA"/>
</dbReference>
<dbReference type="Proteomes" id="UP000198703">
    <property type="component" value="Unassembled WGS sequence"/>
</dbReference>
<keyword evidence="5 9" id="KW-0812">Transmembrane</keyword>
<feature type="transmembrane region" description="Helical" evidence="9">
    <location>
        <begin position="170"/>
        <end position="191"/>
    </location>
</feature>
<comment type="similarity">
    <text evidence="3 9">Belongs to the CcmC/CycZ/HelC family.</text>
</comment>
<keyword evidence="9" id="KW-0997">Cell inner membrane</keyword>
<keyword evidence="9" id="KW-0813">Transport</keyword>
<dbReference type="STRING" id="89524.SAMN05444370_102396"/>
<dbReference type="InterPro" id="IPR003557">
    <property type="entry name" value="Cyt_c_biogenesis_CcmC"/>
</dbReference>
<dbReference type="GO" id="GO:0020037">
    <property type="term" value="F:heme binding"/>
    <property type="evidence" value="ECO:0007669"/>
    <property type="project" value="InterPro"/>
</dbReference>
<evidence type="ECO:0000256" key="8">
    <source>
        <dbReference type="ARBA" id="ARBA00023136"/>
    </source>
</evidence>
<keyword evidence="7 9" id="KW-1133">Transmembrane helix</keyword>
<dbReference type="GO" id="GO:0015232">
    <property type="term" value="F:heme transmembrane transporter activity"/>
    <property type="evidence" value="ECO:0007669"/>
    <property type="project" value="InterPro"/>
</dbReference>
<evidence type="ECO:0000256" key="9">
    <source>
        <dbReference type="RuleBase" id="RU364092"/>
    </source>
</evidence>
<comment type="subcellular location">
    <subcellularLocation>
        <location evidence="9">Cell inner membrane</location>
    </subcellularLocation>
    <subcellularLocation>
        <location evidence="2">Membrane</location>
        <topology evidence="2">Multi-pass membrane protein</topology>
    </subcellularLocation>
</comment>
<dbReference type="NCBIfam" id="TIGR01191">
    <property type="entry name" value="ccmC"/>
    <property type="match status" value="1"/>
</dbReference>
<evidence type="ECO:0000256" key="7">
    <source>
        <dbReference type="ARBA" id="ARBA00022989"/>
    </source>
</evidence>
<evidence type="ECO:0000256" key="2">
    <source>
        <dbReference type="ARBA" id="ARBA00004141"/>
    </source>
</evidence>
<organism evidence="11 12">
    <name type="scientific">Rubrimonas cliftonensis</name>
    <dbReference type="NCBI Taxonomy" id="89524"/>
    <lineage>
        <taxon>Bacteria</taxon>
        <taxon>Pseudomonadati</taxon>
        <taxon>Pseudomonadota</taxon>
        <taxon>Alphaproteobacteria</taxon>
        <taxon>Rhodobacterales</taxon>
        <taxon>Paracoccaceae</taxon>
        <taxon>Rubrimonas</taxon>
    </lineage>
</organism>
<keyword evidence="8 9" id="KW-0472">Membrane</keyword>
<keyword evidence="12" id="KW-1185">Reference proteome</keyword>